<gene>
    <name evidence="2" type="ordered locus">NAMH_1528</name>
</gene>
<dbReference type="PANTHER" id="PTHR43861">
    <property type="entry name" value="TRANS-ACONITATE 2-METHYLTRANSFERASE-RELATED"/>
    <property type="match status" value="1"/>
</dbReference>
<proteinExistence type="predicted"/>
<protein>
    <submittedName>
        <fullName evidence="2">S-adenosylmethionine-dependent methyltransferase</fullName>
    </submittedName>
</protein>
<dbReference type="GO" id="GO:0032259">
    <property type="term" value="P:methylation"/>
    <property type="evidence" value="ECO:0007669"/>
    <property type="project" value="UniProtKB-KW"/>
</dbReference>
<evidence type="ECO:0000313" key="3">
    <source>
        <dbReference type="Proteomes" id="UP000000448"/>
    </source>
</evidence>
<dbReference type="CDD" id="cd02440">
    <property type="entry name" value="AdoMet_MTases"/>
    <property type="match status" value="1"/>
</dbReference>
<dbReference type="AlphaFoldDB" id="B9L6C9"/>
<dbReference type="SUPFAM" id="SSF53335">
    <property type="entry name" value="S-adenosyl-L-methionine-dependent methyltransferases"/>
    <property type="match status" value="1"/>
</dbReference>
<feature type="domain" description="Methyltransferase" evidence="1">
    <location>
        <begin position="39"/>
        <end position="128"/>
    </location>
</feature>
<name>B9L6C9_NAUPA</name>
<dbReference type="OrthoDB" id="9791837at2"/>
<keyword evidence="3" id="KW-1185">Reference proteome</keyword>
<dbReference type="HOGENOM" id="CLU_037990_1_2_7"/>
<dbReference type="Proteomes" id="UP000000448">
    <property type="component" value="Chromosome"/>
</dbReference>
<accession>B9L6C9</accession>
<dbReference type="eggNOG" id="COG4976">
    <property type="taxonomic scope" value="Bacteria"/>
</dbReference>
<evidence type="ECO:0000313" key="2">
    <source>
        <dbReference type="EMBL" id="ACM93725.1"/>
    </source>
</evidence>
<evidence type="ECO:0000259" key="1">
    <source>
        <dbReference type="Pfam" id="PF13847"/>
    </source>
</evidence>
<sequence>MKNGKTSNRFDKDAITWDDLPRRINLAKAVVNNIIPHLKGNEKVLEFGCGTGLVGINIAPYVQDLKGIDTSAKMVEKFNEKAQKLNLNAKAYQKDIFEINESFDVVISSMTLHHIKNLNALNEKLKSITNRVFLADLVKEDGTFHTRGNDDVEHFGFDIDELREYFKGWNLDYKIIHLIKKHSDFPVFLLELKK</sequence>
<dbReference type="InterPro" id="IPR025714">
    <property type="entry name" value="Methyltranfer_dom"/>
</dbReference>
<keyword evidence="2" id="KW-0489">Methyltransferase</keyword>
<dbReference type="Gene3D" id="3.40.50.150">
    <property type="entry name" value="Vaccinia Virus protein VP39"/>
    <property type="match status" value="1"/>
</dbReference>
<dbReference type="InterPro" id="IPR029063">
    <property type="entry name" value="SAM-dependent_MTases_sf"/>
</dbReference>
<dbReference type="EMBL" id="CP001279">
    <property type="protein sequence ID" value="ACM93725.1"/>
    <property type="molecule type" value="Genomic_DNA"/>
</dbReference>
<reference evidence="2 3" key="1">
    <citation type="journal article" date="2009" name="PLoS Genet.">
        <title>Adaptations to submarine hydrothermal environments exemplified by the genome of Nautilia profundicola.</title>
        <authorList>
            <person name="Campbell B.J."/>
            <person name="Smith J.L."/>
            <person name="Hanson T.E."/>
            <person name="Klotz M.G."/>
            <person name="Stein L.Y."/>
            <person name="Lee C.K."/>
            <person name="Wu D."/>
            <person name="Robinson J.M."/>
            <person name="Khouri H.M."/>
            <person name="Eisen J.A."/>
            <person name="Cary S.C."/>
        </authorList>
    </citation>
    <scope>NUCLEOTIDE SEQUENCE [LARGE SCALE GENOMIC DNA]</scope>
    <source>
        <strain evidence="3">ATCC BAA-1463 / DSM 18972 / AmH</strain>
    </source>
</reference>
<dbReference type="Pfam" id="PF13847">
    <property type="entry name" value="Methyltransf_31"/>
    <property type="match status" value="1"/>
</dbReference>
<dbReference type="STRING" id="598659.NAMH_1528"/>
<dbReference type="RefSeq" id="WP_015902777.1">
    <property type="nucleotide sequence ID" value="NC_012115.1"/>
</dbReference>
<dbReference type="KEGG" id="nam:NAMH_1528"/>
<keyword evidence="2" id="KW-0808">Transferase</keyword>
<organism evidence="2 3">
    <name type="scientific">Nautilia profundicola (strain ATCC BAA-1463 / DSM 18972 / AmH)</name>
    <dbReference type="NCBI Taxonomy" id="598659"/>
    <lineage>
        <taxon>Bacteria</taxon>
        <taxon>Pseudomonadati</taxon>
        <taxon>Campylobacterota</taxon>
        <taxon>Epsilonproteobacteria</taxon>
        <taxon>Nautiliales</taxon>
        <taxon>Nautiliaceae</taxon>
        <taxon>Nautilia</taxon>
    </lineage>
</organism>
<dbReference type="GO" id="GO:0008168">
    <property type="term" value="F:methyltransferase activity"/>
    <property type="evidence" value="ECO:0007669"/>
    <property type="project" value="UniProtKB-KW"/>
</dbReference>